<comment type="caution">
    <text evidence="1">The sequence shown here is derived from an EMBL/GenBank/DDBJ whole genome shotgun (WGS) entry which is preliminary data.</text>
</comment>
<accession>A0ABP8LUC5</accession>
<protein>
    <submittedName>
        <fullName evidence="1">Uncharacterized protein</fullName>
    </submittedName>
</protein>
<name>A0ABP8LUC5_9BACT</name>
<evidence type="ECO:0000313" key="2">
    <source>
        <dbReference type="Proteomes" id="UP001500552"/>
    </source>
</evidence>
<proteinExistence type="predicted"/>
<dbReference type="RefSeq" id="WP_345160361.1">
    <property type="nucleotide sequence ID" value="NZ_BAABHC010000016.1"/>
</dbReference>
<keyword evidence="2" id="KW-1185">Reference proteome</keyword>
<dbReference type="EMBL" id="BAABHC010000016">
    <property type="protein sequence ID" value="GAA4437073.1"/>
    <property type="molecule type" value="Genomic_DNA"/>
</dbReference>
<evidence type="ECO:0000313" key="1">
    <source>
        <dbReference type="EMBL" id="GAA4437073.1"/>
    </source>
</evidence>
<organism evidence="1 2">
    <name type="scientific">Pontibacter saemangeumensis</name>
    <dbReference type="NCBI Taxonomy" id="1084525"/>
    <lineage>
        <taxon>Bacteria</taxon>
        <taxon>Pseudomonadati</taxon>
        <taxon>Bacteroidota</taxon>
        <taxon>Cytophagia</taxon>
        <taxon>Cytophagales</taxon>
        <taxon>Hymenobacteraceae</taxon>
        <taxon>Pontibacter</taxon>
    </lineage>
</organism>
<gene>
    <name evidence="1" type="ORF">GCM10023188_30860</name>
</gene>
<dbReference type="Proteomes" id="UP001500552">
    <property type="component" value="Unassembled WGS sequence"/>
</dbReference>
<sequence length="95" mass="10274">MLDMIPAAVLGHMGKHGPILLVAQDSVPKAVNSYLTMVKPFPTGPQETILNFAWIIGDTGTVSEATQREVDFLLSPFKNPKAAKPLSEADTLQQK</sequence>
<reference evidence="2" key="1">
    <citation type="journal article" date="2019" name="Int. J. Syst. Evol. Microbiol.">
        <title>The Global Catalogue of Microorganisms (GCM) 10K type strain sequencing project: providing services to taxonomists for standard genome sequencing and annotation.</title>
        <authorList>
            <consortium name="The Broad Institute Genomics Platform"/>
            <consortium name="The Broad Institute Genome Sequencing Center for Infectious Disease"/>
            <person name="Wu L."/>
            <person name="Ma J."/>
        </authorList>
    </citation>
    <scope>NUCLEOTIDE SEQUENCE [LARGE SCALE GENOMIC DNA]</scope>
    <source>
        <strain evidence="2">JCM 17926</strain>
    </source>
</reference>